<dbReference type="InterPro" id="IPR040256">
    <property type="entry name" value="At4g02000-like"/>
</dbReference>
<dbReference type="InterPro" id="IPR025558">
    <property type="entry name" value="DUF4283"/>
</dbReference>
<keyword evidence="4" id="KW-1185">Reference proteome</keyword>
<feature type="domain" description="DUF4283" evidence="1">
    <location>
        <begin position="47"/>
        <end position="127"/>
    </location>
</feature>
<dbReference type="OrthoDB" id="1939268at2759"/>
<accession>A0A7J6W462</accession>
<dbReference type="PANTHER" id="PTHR31286">
    <property type="entry name" value="GLYCINE-RICH CELL WALL STRUCTURAL PROTEIN 1.8-LIKE"/>
    <property type="match status" value="1"/>
</dbReference>
<feature type="domain" description="Zinc knuckle CX2CX4HX4C" evidence="2">
    <location>
        <begin position="190"/>
        <end position="233"/>
    </location>
</feature>
<protein>
    <submittedName>
        <fullName evidence="3">Cysteine desulfurase mitochondrial-like</fullName>
    </submittedName>
</protein>
<reference evidence="3 4" key="1">
    <citation type="submission" date="2020-06" db="EMBL/GenBank/DDBJ databases">
        <title>Transcriptomic and genomic resources for Thalictrum thalictroides and T. hernandezii: Facilitating candidate gene discovery in an emerging model plant lineage.</title>
        <authorList>
            <person name="Arias T."/>
            <person name="Riano-Pachon D.M."/>
            <person name="Di Stilio V.S."/>
        </authorList>
    </citation>
    <scope>NUCLEOTIDE SEQUENCE [LARGE SCALE GENOMIC DNA]</scope>
    <source>
        <strain evidence="4">cv. WT478/WT964</strain>
        <tissue evidence="3">Leaves</tissue>
    </source>
</reference>
<gene>
    <name evidence="3" type="ORF">FRX31_018423</name>
</gene>
<dbReference type="Pfam" id="PF14111">
    <property type="entry name" value="DUF4283"/>
    <property type="match status" value="1"/>
</dbReference>
<evidence type="ECO:0000313" key="3">
    <source>
        <dbReference type="EMBL" id="KAF5191991.1"/>
    </source>
</evidence>
<evidence type="ECO:0000259" key="1">
    <source>
        <dbReference type="Pfam" id="PF14111"/>
    </source>
</evidence>
<dbReference type="InterPro" id="IPR025836">
    <property type="entry name" value="Zn_knuckle_CX2CX4HX4C"/>
</dbReference>
<comment type="caution">
    <text evidence="3">The sequence shown here is derived from an EMBL/GenBank/DDBJ whole genome shotgun (WGS) entry which is preliminary data.</text>
</comment>
<proteinExistence type="predicted"/>
<dbReference type="Proteomes" id="UP000554482">
    <property type="component" value="Unassembled WGS sequence"/>
</dbReference>
<dbReference type="PANTHER" id="PTHR31286:SF167">
    <property type="entry name" value="OS09G0268800 PROTEIN"/>
    <property type="match status" value="1"/>
</dbReference>
<name>A0A7J6W462_THATH</name>
<dbReference type="EMBL" id="JABWDY010022040">
    <property type="protein sequence ID" value="KAF5191991.1"/>
    <property type="molecule type" value="Genomic_DNA"/>
</dbReference>
<dbReference type="Pfam" id="PF14392">
    <property type="entry name" value="zf-CCHC_4"/>
    <property type="match status" value="1"/>
</dbReference>
<dbReference type="AlphaFoldDB" id="A0A7J6W462"/>
<evidence type="ECO:0000259" key="2">
    <source>
        <dbReference type="Pfam" id="PF14392"/>
    </source>
</evidence>
<sequence>MSSHDDQSEDEFESDLEELQDELEEKWKIKAFPTEVDLEDLKDEGDTNWKRCLVGKLLAQRWIEDSVIKEELHKSWKIKKDFEICSISTGYINLRFQSYRDMKWVETNGPWYVHGNIIILIKWKSNTLLKEYSFNKIRIWVQIKGLPVEKYTKEVLQRIGQGFGQVLHVDEQNLSDKKGKFGHFQVSFTIKSPLIKEVPVKLGGRVFTVKFKYEKLPIFNFFCGLIGHERRNCFDFHNHPLISSGECTTGKTP</sequence>
<organism evidence="3 4">
    <name type="scientific">Thalictrum thalictroides</name>
    <name type="common">Rue-anemone</name>
    <name type="synonym">Anemone thalictroides</name>
    <dbReference type="NCBI Taxonomy" id="46969"/>
    <lineage>
        <taxon>Eukaryota</taxon>
        <taxon>Viridiplantae</taxon>
        <taxon>Streptophyta</taxon>
        <taxon>Embryophyta</taxon>
        <taxon>Tracheophyta</taxon>
        <taxon>Spermatophyta</taxon>
        <taxon>Magnoliopsida</taxon>
        <taxon>Ranunculales</taxon>
        <taxon>Ranunculaceae</taxon>
        <taxon>Thalictroideae</taxon>
        <taxon>Thalictrum</taxon>
    </lineage>
</organism>
<evidence type="ECO:0000313" key="4">
    <source>
        <dbReference type="Proteomes" id="UP000554482"/>
    </source>
</evidence>